<dbReference type="PANTHER" id="PTHR33064:SF37">
    <property type="entry name" value="RIBONUCLEASE H"/>
    <property type="match status" value="1"/>
</dbReference>
<dbReference type="InterPro" id="IPR051320">
    <property type="entry name" value="Viral_Replic_Matur_Polypro"/>
</dbReference>
<dbReference type="Pfam" id="PF17917">
    <property type="entry name" value="RT_RNaseH"/>
    <property type="match status" value="1"/>
</dbReference>
<comment type="caution">
    <text evidence="10">The sequence shown here is derived from an EMBL/GenBank/DDBJ whole genome shotgun (WGS) entry which is preliminary data.</text>
</comment>
<dbReference type="InterPro" id="IPR043502">
    <property type="entry name" value="DNA/RNA_pol_sf"/>
</dbReference>
<feature type="domain" description="Reverse transcriptase RNase H-like" evidence="9">
    <location>
        <begin position="110"/>
        <end position="194"/>
    </location>
</feature>
<keyword evidence="1" id="KW-0645">Protease</keyword>
<keyword evidence="2" id="KW-0808">Transferase</keyword>
<evidence type="ECO:0000259" key="9">
    <source>
        <dbReference type="Pfam" id="PF17917"/>
    </source>
</evidence>
<gene>
    <name evidence="10" type="ORF">Sradi_4057900</name>
</gene>
<evidence type="ECO:0000313" key="10">
    <source>
        <dbReference type="EMBL" id="KAL0356110.1"/>
    </source>
</evidence>
<reference evidence="10" key="2">
    <citation type="journal article" date="2024" name="Plant">
        <title>Genomic evolution and insights into agronomic trait innovations of Sesamum species.</title>
        <authorList>
            <person name="Miao H."/>
            <person name="Wang L."/>
            <person name="Qu L."/>
            <person name="Liu H."/>
            <person name="Sun Y."/>
            <person name="Le M."/>
            <person name="Wang Q."/>
            <person name="Wei S."/>
            <person name="Zheng Y."/>
            <person name="Lin W."/>
            <person name="Duan Y."/>
            <person name="Cao H."/>
            <person name="Xiong S."/>
            <person name="Wang X."/>
            <person name="Wei L."/>
            <person name="Li C."/>
            <person name="Ma Q."/>
            <person name="Ju M."/>
            <person name="Zhao R."/>
            <person name="Li G."/>
            <person name="Mu C."/>
            <person name="Tian Q."/>
            <person name="Mei H."/>
            <person name="Zhang T."/>
            <person name="Gao T."/>
            <person name="Zhang H."/>
        </authorList>
    </citation>
    <scope>NUCLEOTIDE SEQUENCE</scope>
    <source>
        <strain evidence="10">G02</strain>
    </source>
</reference>
<dbReference type="Gene3D" id="3.10.10.10">
    <property type="entry name" value="HIV Type 1 Reverse Transcriptase, subunit A, domain 1"/>
    <property type="match status" value="1"/>
</dbReference>
<keyword evidence="6" id="KW-0255">Endonuclease</keyword>
<dbReference type="Gene3D" id="3.10.20.370">
    <property type="match status" value="1"/>
</dbReference>
<evidence type="ECO:0000256" key="8">
    <source>
        <dbReference type="ARBA" id="ARBA00022918"/>
    </source>
</evidence>
<dbReference type="PANTHER" id="PTHR33064">
    <property type="entry name" value="POL PROTEIN"/>
    <property type="match status" value="1"/>
</dbReference>
<keyword evidence="4" id="KW-0540">Nuclease</keyword>
<dbReference type="CDD" id="cd09274">
    <property type="entry name" value="RNase_HI_RT_Ty3"/>
    <property type="match status" value="1"/>
</dbReference>
<evidence type="ECO:0000256" key="3">
    <source>
        <dbReference type="ARBA" id="ARBA00022695"/>
    </source>
</evidence>
<dbReference type="AlphaFoldDB" id="A0AAW2PLP2"/>
<evidence type="ECO:0000256" key="1">
    <source>
        <dbReference type="ARBA" id="ARBA00022670"/>
    </source>
</evidence>
<protein>
    <submittedName>
        <fullName evidence="10">Retrovirus-related Pol polyprotein from transposon</fullName>
    </submittedName>
</protein>
<dbReference type="SUPFAM" id="SSF56672">
    <property type="entry name" value="DNA/RNA polymerases"/>
    <property type="match status" value="1"/>
</dbReference>
<organism evidence="10">
    <name type="scientific">Sesamum radiatum</name>
    <name type="common">Black benniseed</name>
    <dbReference type="NCBI Taxonomy" id="300843"/>
    <lineage>
        <taxon>Eukaryota</taxon>
        <taxon>Viridiplantae</taxon>
        <taxon>Streptophyta</taxon>
        <taxon>Embryophyta</taxon>
        <taxon>Tracheophyta</taxon>
        <taxon>Spermatophyta</taxon>
        <taxon>Magnoliopsida</taxon>
        <taxon>eudicotyledons</taxon>
        <taxon>Gunneridae</taxon>
        <taxon>Pentapetalae</taxon>
        <taxon>asterids</taxon>
        <taxon>lamiids</taxon>
        <taxon>Lamiales</taxon>
        <taxon>Pedaliaceae</taxon>
        <taxon>Sesamum</taxon>
    </lineage>
</organism>
<reference evidence="10" key="1">
    <citation type="submission" date="2020-06" db="EMBL/GenBank/DDBJ databases">
        <authorList>
            <person name="Li T."/>
            <person name="Hu X."/>
            <person name="Zhang T."/>
            <person name="Song X."/>
            <person name="Zhang H."/>
            <person name="Dai N."/>
            <person name="Sheng W."/>
            <person name="Hou X."/>
            <person name="Wei L."/>
        </authorList>
    </citation>
    <scope>NUCLEOTIDE SEQUENCE</scope>
    <source>
        <strain evidence="10">G02</strain>
        <tissue evidence="10">Leaf</tissue>
    </source>
</reference>
<evidence type="ECO:0000256" key="5">
    <source>
        <dbReference type="ARBA" id="ARBA00022750"/>
    </source>
</evidence>
<keyword evidence="7" id="KW-0378">Hydrolase</keyword>
<keyword evidence="8" id="KW-0695">RNA-directed DNA polymerase</keyword>
<evidence type="ECO:0000256" key="7">
    <source>
        <dbReference type="ARBA" id="ARBA00022801"/>
    </source>
</evidence>
<evidence type="ECO:0000256" key="4">
    <source>
        <dbReference type="ARBA" id="ARBA00022722"/>
    </source>
</evidence>
<sequence length="215" mass="24366">MNYTRLRSSLNLTFEQVTIRFGWHPTTLTKLLFGQVDGHFEFLVMPFGLSNAPSTFQLILPPLRPGLCGHRWGSHRLAEGKSVRLDTGGHYCLEALKTAMTYLPVLVLSDFSQPFDVTTDASQIAIGAVLSQNHHPIAFFSKKLGPRLQSASTYDRELYTISKAVRKWRQYLLRRKFNIFTDQQSLKAAAHQDCPARSTGAFQVHRSIRPRSFQG</sequence>
<dbReference type="EMBL" id="JACGWJ010000017">
    <property type="protein sequence ID" value="KAL0356110.1"/>
    <property type="molecule type" value="Genomic_DNA"/>
</dbReference>
<dbReference type="InterPro" id="IPR041373">
    <property type="entry name" value="RT_RNaseH"/>
</dbReference>
<proteinExistence type="predicted"/>
<name>A0AAW2PLP2_SESRA</name>
<accession>A0AAW2PLP2</accession>
<keyword evidence="5" id="KW-0064">Aspartyl protease</keyword>
<evidence type="ECO:0000256" key="6">
    <source>
        <dbReference type="ARBA" id="ARBA00022759"/>
    </source>
</evidence>
<keyword evidence="3" id="KW-0548">Nucleotidyltransferase</keyword>
<evidence type="ECO:0000256" key="2">
    <source>
        <dbReference type="ARBA" id="ARBA00022679"/>
    </source>
</evidence>